<keyword evidence="1" id="KW-0732">Signal</keyword>
<dbReference type="Pfam" id="PF07396">
    <property type="entry name" value="Porin_O_P"/>
    <property type="match status" value="1"/>
</dbReference>
<reference evidence="2" key="1">
    <citation type="submission" date="2021-03" db="EMBL/GenBank/DDBJ databases">
        <title>The complete genome sequence of Acetobacter sp. TBRC 12339.</title>
        <authorList>
            <person name="Charoenyingcharoen P."/>
            <person name="Yukphan P."/>
        </authorList>
    </citation>
    <scope>NUCLEOTIDE SEQUENCE</scope>
    <source>
        <strain evidence="2">TBRC 12339</strain>
    </source>
</reference>
<dbReference type="Proteomes" id="UP000664073">
    <property type="component" value="Unassembled WGS sequence"/>
</dbReference>
<keyword evidence="3" id="KW-1185">Reference proteome</keyword>
<gene>
    <name evidence="2" type="ORF">J2D77_07400</name>
</gene>
<feature type="chain" id="PRO_5037780956" evidence="1">
    <location>
        <begin position="30"/>
        <end position="581"/>
    </location>
</feature>
<evidence type="ECO:0000313" key="3">
    <source>
        <dbReference type="Proteomes" id="UP000664073"/>
    </source>
</evidence>
<dbReference type="RefSeq" id="WP_207845727.1">
    <property type="nucleotide sequence ID" value="NZ_JAFVMH010000002.1"/>
</dbReference>
<name>A0A939KRE2_9PROT</name>
<organism evidence="2 3">
    <name type="scientific">Acetobacter garciniae</name>
    <dbReference type="NCBI Taxonomy" id="2817435"/>
    <lineage>
        <taxon>Bacteria</taxon>
        <taxon>Pseudomonadati</taxon>
        <taxon>Pseudomonadota</taxon>
        <taxon>Alphaproteobacteria</taxon>
        <taxon>Acetobacterales</taxon>
        <taxon>Acetobacteraceae</taxon>
        <taxon>Acetobacter</taxon>
    </lineage>
</organism>
<dbReference type="InterPro" id="IPR010870">
    <property type="entry name" value="Porin_O/P"/>
</dbReference>
<accession>A0A939KRE2</accession>
<sequence>MAQMRRNSFFPSLAFSAALMAGIAPIAQAAPSDDAQLSALKAEMAEMRREMMGQISSLKAQLAKNETNQKHLGSRLNDVANRRGGAYHSQVASGPAETGVQFGEEAPPHKNILAASGIGRPPSDRGDTMSWKDFRAATQADEEVRVGGMIVGFPKGRFTISSEDGAYGFSVGLAFHEDFGGFLGSGPRGNETRGDFSSFTENARRIRIPFTFRYKDWVANVTPDFGAGSADGAATDQTLYEANLNYTGLHNTILTVGYFQPRVTEEDSESSNDFEMMERPAITDAVRKIAAGDARFSFGGLHYEKRWWIAAYFTGQSFGNRSALSSGSGIVNSQTGGTFRAAGRPYMSKDIDLHVGVSAISAFKVAATCATGSNAACSRSFSFGQSPEVNLTTTNLAVAAVSNASSVWAAGPELGFRWKNLLLKGEYYHIGVTRGDAANVAGQNNQGTVNLEGYYGSANYTLFGKGRAYNEKEGAFGAPGVEHEFDPRHGSWGALELTGRYSVTDFHDVGITGVSSGAGIANGTQQTVWSGGLNWYPNRHFRVMLDFNHFMVTGNGNTSAAVINEYGRTGNSLAARVQAAF</sequence>
<dbReference type="EMBL" id="JAFVMH010000002">
    <property type="protein sequence ID" value="MBO1324971.1"/>
    <property type="molecule type" value="Genomic_DNA"/>
</dbReference>
<dbReference type="InterPro" id="IPR023614">
    <property type="entry name" value="Porin_dom_sf"/>
</dbReference>
<evidence type="ECO:0000313" key="2">
    <source>
        <dbReference type="EMBL" id="MBO1324971.1"/>
    </source>
</evidence>
<protein>
    <submittedName>
        <fullName evidence="2">Porin</fullName>
    </submittedName>
</protein>
<evidence type="ECO:0000256" key="1">
    <source>
        <dbReference type="SAM" id="SignalP"/>
    </source>
</evidence>
<feature type="signal peptide" evidence="1">
    <location>
        <begin position="1"/>
        <end position="29"/>
    </location>
</feature>
<comment type="caution">
    <text evidence="2">The sequence shown here is derived from an EMBL/GenBank/DDBJ whole genome shotgun (WGS) entry which is preliminary data.</text>
</comment>
<proteinExistence type="predicted"/>
<dbReference type="Gene3D" id="2.40.160.10">
    <property type="entry name" value="Porin"/>
    <property type="match status" value="1"/>
</dbReference>
<dbReference type="AlphaFoldDB" id="A0A939KRE2"/>